<keyword evidence="3" id="KW-0663">Pyridoxal phosphate</keyword>
<gene>
    <name evidence="6" type="ORF">J7302_15040</name>
</gene>
<organism evidence="6 7">
    <name type="scientific">Metapseudomonas boanensis</name>
    <dbReference type="NCBI Taxonomy" id="2822138"/>
    <lineage>
        <taxon>Bacteria</taxon>
        <taxon>Pseudomonadati</taxon>
        <taxon>Pseudomonadota</taxon>
        <taxon>Gammaproteobacteria</taxon>
        <taxon>Pseudomonadales</taxon>
        <taxon>Pseudomonadaceae</taxon>
        <taxon>Metapseudomonas</taxon>
    </lineage>
</organism>
<protein>
    <recommendedName>
        <fullName evidence="5">Orn/DAP/Arg decarboxylase 2 N-terminal domain-containing protein</fullName>
    </recommendedName>
</protein>
<dbReference type="InterPro" id="IPR029066">
    <property type="entry name" value="PLP-binding_barrel"/>
</dbReference>
<dbReference type="Gene3D" id="2.40.37.10">
    <property type="entry name" value="Lyase, Ornithine Decarboxylase, Chain A, domain 1"/>
    <property type="match status" value="1"/>
</dbReference>
<proteinExistence type="predicted"/>
<keyword evidence="7" id="KW-1185">Reference proteome</keyword>
<dbReference type="Gene3D" id="3.20.20.10">
    <property type="entry name" value="Alanine racemase"/>
    <property type="match status" value="1"/>
</dbReference>
<dbReference type="PRINTS" id="PR01179">
    <property type="entry name" value="ODADCRBXLASE"/>
</dbReference>
<dbReference type="PANTHER" id="PTHR43727">
    <property type="entry name" value="DIAMINOPIMELATE DECARBOXYLASE"/>
    <property type="match status" value="1"/>
</dbReference>
<dbReference type="Pfam" id="PF02784">
    <property type="entry name" value="Orn_Arg_deC_N"/>
    <property type="match status" value="1"/>
</dbReference>
<evidence type="ECO:0000256" key="3">
    <source>
        <dbReference type="ARBA" id="ARBA00022898"/>
    </source>
</evidence>
<dbReference type="InterPro" id="IPR022644">
    <property type="entry name" value="De-COase2_N"/>
</dbReference>
<dbReference type="Proteomes" id="UP001519667">
    <property type="component" value="Unassembled WGS sequence"/>
</dbReference>
<evidence type="ECO:0000313" key="7">
    <source>
        <dbReference type="Proteomes" id="UP001519667"/>
    </source>
</evidence>
<dbReference type="InterPro" id="IPR022657">
    <property type="entry name" value="De-COase2_CS"/>
</dbReference>
<dbReference type="EMBL" id="JAGTIS010000007">
    <property type="protein sequence ID" value="MBT8767430.1"/>
    <property type="molecule type" value="Genomic_DNA"/>
</dbReference>
<evidence type="ECO:0000313" key="6">
    <source>
        <dbReference type="EMBL" id="MBT8767430.1"/>
    </source>
</evidence>
<sequence length="414" mass="44589">MLDHPTDATLTAVAERFGTPLFTYDLARIRHQATNLLNALPPGATLHYAFKANPSLGICRLLREAGLGADISSEGELVTALAAGFTPDQLLFTGPAKHPALLERLCAHRPGLIVLESLIEARRLDAIALHLGYCQDVLLRVHPPAALLEEAARDGIQVAQASSKFGIDDAHLAEALPSLQAMPGLRLRGLQCYVASNVLDPTQLLRPASWLLGRLETLRRAGHRDLDSLDIGGGLGVPYAQDEPALDLKRFTEGLHQLQASAGITLRLVLEVGRYLVAESGCYLTRVLDVRESRGRTWVIVDGGIHNLLRGYNGKANRLLRLVGATGRREHQVCVAGCLPTPQDVLVEDLALPMPEPGDLLALPNCGAYAYHHSLLSFGLHPAPAEVALEAGDAWLLRQRGHSEAVLAGQAPCR</sequence>
<dbReference type="RefSeq" id="WP_215376135.1">
    <property type="nucleotide sequence ID" value="NZ_JAGTIS010000007.1"/>
</dbReference>
<evidence type="ECO:0000256" key="1">
    <source>
        <dbReference type="ARBA" id="ARBA00001933"/>
    </source>
</evidence>
<dbReference type="InterPro" id="IPR002986">
    <property type="entry name" value="DAP_deCOOHase_LysA"/>
</dbReference>
<name>A0ABS5XIE8_9GAMM</name>
<dbReference type="PANTHER" id="PTHR43727:SF2">
    <property type="entry name" value="GROUP IV DECARBOXYLASE"/>
    <property type="match status" value="1"/>
</dbReference>
<dbReference type="PRINTS" id="PR01181">
    <property type="entry name" value="DAPDCRBXLASE"/>
</dbReference>
<evidence type="ECO:0000259" key="5">
    <source>
        <dbReference type="Pfam" id="PF02784"/>
    </source>
</evidence>
<keyword evidence="2" id="KW-0210">Decarboxylase</keyword>
<dbReference type="PROSITE" id="PS00879">
    <property type="entry name" value="ODR_DC_2_2"/>
    <property type="match status" value="1"/>
</dbReference>
<dbReference type="SUPFAM" id="SSF51419">
    <property type="entry name" value="PLP-binding barrel"/>
    <property type="match status" value="1"/>
</dbReference>
<keyword evidence="4" id="KW-0456">Lyase</keyword>
<dbReference type="InterPro" id="IPR000183">
    <property type="entry name" value="Orn/DAP/Arg_de-COase"/>
</dbReference>
<accession>A0ABS5XIE8</accession>
<reference evidence="6 7" key="1">
    <citation type="submission" date="2021-04" db="EMBL/GenBank/DDBJ databases">
        <title>Pseudomonas boanensis sp. nov., a bacterium isolated from river water used for household purposes in Boane District, Mozambique.</title>
        <authorList>
            <person name="Nicklasson M."/>
            <person name="Martin-Rodriguez A.J."/>
            <person name="Thorell K."/>
            <person name="Neves L."/>
            <person name="Mussagy A."/>
            <person name="Rydberg H.A."/>
            <person name="Hernroth B."/>
            <person name="Svensson-Stadler L."/>
            <person name="Sjoling A."/>
        </authorList>
    </citation>
    <scope>NUCLEOTIDE SEQUENCE [LARGE SCALE GENOMIC DNA]</scope>
    <source>
        <strain evidence="6 7">DB1</strain>
    </source>
</reference>
<feature type="domain" description="Orn/DAP/Arg decarboxylase 2 N-terminal" evidence="5">
    <location>
        <begin position="26"/>
        <end position="278"/>
    </location>
</feature>
<evidence type="ECO:0000256" key="4">
    <source>
        <dbReference type="ARBA" id="ARBA00023239"/>
    </source>
</evidence>
<dbReference type="SUPFAM" id="SSF50621">
    <property type="entry name" value="Alanine racemase C-terminal domain-like"/>
    <property type="match status" value="1"/>
</dbReference>
<evidence type="ECO:0000256" key="2">
    <source>
        <dbReference type="ARBA" id="ARBA00022793"/>
    </source>
</evidence>
<comment type="cofactor">
    <cofactor evidence="1">
        <name>pyridoxal 5'-phosphate</name>
        <dbReference type="ChEBI" id="CHEBI:597326"/>
    </cofactor>
</comment>
<dbReference type="InterPro" id="IPR009006">
    <property type="entry name" value="Ala_racemase/Decarboxylase_C"/>
</dbReference>
<comment type="caution">
    <text evidence="6">The sequence shown here is derived from an EMBL/GenBank/DDBJ whole genome shotgun (WGS) entry which is preliminary data.</text>
</comment>